<accession>A0A1V0RV68</accession>
<geneLocation type="plasmid" evidence="2">
    <name>psmr3-2</name>
</geneLocation>
<gene>
    <name evidence="1" type="ORF">ROSMUCSMR3_04238</name>
</gene>
<evidence type="ECO:0000313" key="1">
    <source>
        <dbReference type="EMBL" id="ARE85681.1"/>
    </source>
</evidence>
<dbReference type="AlphaFoldDB" id="A0A1V0RV68"/>
<dbReference type="Proteomes" id="UP000192273">
    <property type="component" value="Plasmid pSMR3-2"/>
</dbReference>
<dbReference type="EMBL" id="CP020476">
    <property type="protein sequence ID" value="ARE85681.1"/>
    <property type="molecule type" value="Genomic_DNA"/>
</dbReference>
<proteinExistence type="predicted"/>
<evidence type="ECO:0000313" key="2">
    <source>
        <dbReference type="Proteomes" id="UP000192273"/>
    </source>
</evidence>
<keyword evidence="1" id="KW-0614">Plasmid</keyword>
<organism evidence="1 2">
    <name type="scientific">Roseovarius mucosus</name>
    <dbReference type="NCBI Taxonomy" id="215743"/>
    <lineage>
        <taxon>Bacteria</taxon>
        <taxon>Pseudomonadati</taxon>
        <taxon>Pseudomonadota</taxon>
        <taxon>Alphaproteobacteria</taxon>
        <taxon>Rhodobacterales</taxon>
        <taxon>Roseobacteraceae</taxon>
        <taxon>Roseovarius</taxon>
    </lineage>
</organism>
<name>A0A1V0RV68_9RHOB</name>
<reference evidence="1 2" key="1">
    <citation type="submission" date="2017-03" db="EMBL/GenBank/DDBJ databases">
        <title>Genome Sequence of Roseovarius mucosus strain SMR3 Isolated from a culture of the Diatom Skeletonema marinoi.</title>
        <authorList>
            <person name="Topel M."/>
            <person name="Pinder M."/>
            <person name="Johansson O.N."/>
            <person name="Kourtchenko O."/>
            <person name="Godhe A."/>
            <person name="Clarke A.K."/>
        </authorList>
    </citation>
    <scope>NUCLEOTIDE SEQUENCE [LARGE SCALE GENOMIC DNA]</scope>
    <source>
        <strain evidence="1 2">SMR3</strain>
        <plasmid evidence="2">psmr3-2</plasmid>
    </source>
</reference>
<sequence length="225" mass="25582">MSEIDEIPERIFRMASDALTQANTHAIFNGPGVEHWANMSILDAAHAGELFLKAVIAQAHPLLIFRDLFSLDKSGQELLDIRHIIEHGRTYNLEHLPKLLWVVHGERLPDLDSFEKLRKARNAIQHFCAPDIGCPGDLALTFLYRNIDPLIKRHFSVDAVNFIEPDEIGYLVEHLIRLELSFSSSEVIEISEFVISEALANVSGAYRKNVEQRICQYQREDPNAS</sequence>
<keyword evidence="2" id="KW-1185">Reference proteome</keyword>
<protein>
    <submittedName>
        <fullName evidence="1">Uncharacterized protein</fullName>
    </submittedName>
</protein>
<dbReference type="RefSeq" id="WP_198385628.1">
    <property type="nucleotide sequence ID" value="NZ_CP020476.1"/>
</dbReference>
<dbReference type="KEGG" id="rmm:ROSMUCSMR3_04238"/>